<dbReference type="AlphaFoldDB" id="A0A5A8F5J6"/>
<evidence type="ECO:0000313" key="6">
    <source>
        <dbReference type="Proteomes" id="UP000322876"/>
    </source>
</evidence>
<protein>
    <recommendedName>
        <fullName evidence="1">citrate lyase holo-[acyl-carrier protein] synthase</fullName>
        <ecNumber evidence="1">2.7.7.61</ecNumber>
    </recommendedName>
</protein>
<evidence type="ECO:0000256" key="1">
    <source>
        <dbReference type="ARBA" id="ARBA00012524"/>
    </source>
</evidence>
<dbReference type="GO" id="GO:0016829">
    <property type="term" value="F:lyase activity"/>
    <property type="evidence" value="ECO:0007669"/>
    <property type="project" value="UniProtKB-KW"/>
</dbReference>
<reference evidence="5 6" key="1">
    <citation type="submission" date="2019-06" db="EMBL/GenBank/DDBJ databases">
        <title>Genomic insights into carbon and energy metabolism of Deferribacter autotrophicus revealed new metabolic traits in the phylum Deferribacteres.</title>
        <authorList>
            <person name="Slobodkin A.I."/>
            <person name="Slobodkina G.B."/>
            <person name="Allioux M."/>
            <person name="Alain K."/>
            <person name="Jebbar M."/>
            <person name="Shadrin V."/>
            <person name="Kublanov I.V."/>
            <person name="Toshchakov S.V."/>
            <person name="Bonch-Osmolovskaya E.A."/>
        </authorList>
    </citation>
    <scope>NUCLEOTIDE SEQUENCE [LARGE SCALE GENOMIC DNA]</scope>
    <source>
        <strain evidence="5 6">SL50</strain>
    </source>
</reference>
<dbReference type="Pfam" id="PF03802">
    <property type="entry name" value="CitX"/>
    <property type="match status" value="1"/>
</dbReference>
<organism evidence="5 6">
    <name type="scientific">Deferribacter autotrophicus</name>
    <dbReference type="NCBI Taxonomy" id="500465"/>
    <lineage>
        <taxon>Bacteria</taxon>
        <taxon>Pseudomonadati</taxon>
        <taxon>Deferribacterota</taxon>
        <taxon>Deferribacteres</taxon>
        <taxon>Deferribacterales</taxon>
        <taxon>Deferribacteraceae</taxon>
        <taxon>Deferribacter</taxon>
    </lineage>
</organism>
<keyword evidence="5" id="KW-0456">Lyase</keyword>
<comment type="caution">
    <text evidence="5">The sequence shown here is derived from an EMBL/GenBank/DDBJ whole genome shotgun (WGS) entry which is preliminary data.</text>
</comment>
<keyword evidence="6" id="KW-1185">Reference proteome</keyword>
<dbReference type="GO" id="GO:0050519">
    <property type="term" value="F:holo-citrate lyase synthase activity"/>
    <property type="evidence" value="ECO:0007669"/>
    <property type="project" value="UniProtKB-EC"/>
</dbReference>
<sequence>MDLSSMSLEKLRNDLLLDREKREEKICELLQRVKIPVVFFSLNIPGENKALPGTKELASFGIKLICTKVKDVQLIEDGVDTLGHYALFIVNGDVCHIKRKMVEIEEMFDFCRLFDIDVYDVSARQIKRKDLGLSERKCLICDKLAYECITERKHREDELVKRVFEIIENFLSKKSSLLS</sequence>
<evidence type="ECO:0000256" key="4">
    <source>
        <dbReference type="ARBA" id="ARBA00048574"/>
    </source>
</evidence>
<evidence type="ECO:0000313" key="5">
    <source>
        <dbReference type="EMBL" id="KAA0257127.1"/>
    </source>
</evidence>
<name>A0A5A8F5J6_9BACT</name>
<evidence type="ECO:0000256" key="2">
    <source>
        <dbReference type="ARBA" id="ARBA00022679"/>
    </source>
</evidence>
<keyword evidence="2 5" id="KW-0808">Transferase</keyword>
<dbReference type="Proteomes" id="UP000322876">
    <property type="component" value="Unassembled WGS sequence"/>
</dbReference>
<keyword evidence="3 5" id="KW-0548">Nucleotidyltransferase</keyword>
<dbReference type="EC" id="2.7.7.61" evidence="1"/>
<proteinExistence type="predicted"/>
<comment type="catalytic activity">
    <reaction evidence="4">
        <text>apo-[citrate lyase ACP] + 2'-(5''-triphospho-alpha-D-ribosyl)-3'-dephospho-CoA = holo-[citrate lyase ACP] + diphosphate</text>
        <dbReference type="Rhea" id="RHEA:16333"/>
        <dbReference type="Rhea" id="RHEA-COMP:10157"/>
        <dbReference type="Rhea" id="RHEA-COMP:10158"/>
        <dbReference type="ChEBI" id="CHEBI:29999"/>
        <dbReference type="ChEBI" id="CHEBI:33019"/>
        <dbReference type="ChEBI" id="CHEBI:61378"/>
        <dbReference type="ChEBI" id="CHEBI:82683"/>
        <dbReference type="EC" id="2.7.7.61"/>
    </reaction>
</comment>
<evidence type="ECO:0000256" key="3">
    <source>
        <dbReference type="ARBA" id="ARBA00022695"/>
    </source>
</evidence>
<dbReference type="EMBL" id="VFJB01000009">
    <property type="protein sequence ID" value="KAA0257127.1"/>
    <property type="molecule type" value="Genomic_DNA"/>
</dbReference>
<dbReference type="GO" id="GO:0051191">
    <property type="term" value="P:prosthetic group biosynthetic process"/>
    <property type="evidence" value="ECO:0007669"/>
    <property type="project" value="InterPro"/>
</dbReference>
<gene>
    <name evidence="5" type="primary">citX</name>
    <name evidence="5" type="ORF">FHQ18_11195</name>
</gene>
<dbReference type="InterPro" id="IPR005551">
    <property type="entry name" value="CitX"/>
</dbReference>
<dbReference type="NCBIfam" id="TIGR03124">
    <property type="entry name" value="citrate_citX"/>
    <property type="match status" value="1"/>
</dbReference>
<accession>A0A5A8F5J6</accession>